<evidence type="ECO:0000313" key="7">
    <source>
        <dbReference type="Proteomes" id="UP000674143"/>
    </source>
</evidence>
<feature type="region of interest" description="Disordered" evidence="5">
    <location>
        <begin position="336"/>
        <end position="366"/>
    </location>
</feature>
<feature type="region of interest" description="Disordered" evidence="5">
    <location>
        <begin position="2045"/>
        <end position="2073"/>
    </location>
</feature>
<gene>
    <name evidence="6" type="ORF">LSCM4_01199</name>
</gene>
<feature type="compositionally biased region" description="Polar residues" evidence="5">
    <location>
        <begin position="2056"/>
        <end position="2072"/>
    </location>
</feature>
<evidence type="ECO:0000256" key="4">
    <source>
        <dbReference type="SAM" id="Coils"/>
    </source>
</evidence>
<feature type="coiled-coil region" evidence="4">
    <location>
        <begin position="1991"/>
        <end position="2039"/>
    </location>
</feature>
<feature type="coiled-coil region" evidence="4">
    <location>
        <begin position="1689"/>
        <end position="1751"/>
    </location>
</feature>
<feature type="region of interest" description="Disordered" evidence="5">
    <location>
        <begin position="2392"/>
        <end position="2434"/>
    </location>
</feature>
<dbReference type="EMBL" id="JAFHLR010000035">
    <property type="protein sequence ID" value="KAG5466062.1"/>
    <property type="molecule type" value="Genomic_DNA"/>
</dbReference>
<evidence type="ECO:0000256" key="2">
    <source>
        <dbReference type="ARBA" id="ARBA00022490"/>
    </source>
</evidence>
<dbReference type="Proteomes" id="UP000674143">
    <property type="component" value="Unassembled WGS sequence"/>
</dbReference>
<dbReference type="GO" id="GO:0005737">
    <property type="term" value="C:cytoplasm"/>
    <property type="evidence" value="ECO:0007669"/>
    <property type="project" value="UniProtKB-SubCell"/>
</dbReference>
<feature type="coiled-coil region" evidence="4">
    <location>
        <begin position="1381"/>
        <end position="1497"/>
    </location>
</feature>
<dbReference type="RefSeq" id="XP_067058952.1">
    <property type="nucleotide sequence ID" value="XM_067203261.1"/>
</dbReference>
<dbReference type="InterPro" id="IPR045329">
    <property type="entry name" value="LZTS"/>
</dbReference>
<comment type="subcellular location">
    <subcellularLocation>
        <location evidence="1">Cytoplasm</location>
    </subcellularLocation>
</comment>
<feature type="coiled-coil region" evidence="4">
    <location>
        <begin position="2089"/>
        <end position="2155"/>
    </location>
</feature>
<feature type="coiled-coil region" evidence="4">
    <location>
        <begin position="1622"/>
        <end position="1663"/>
    </location>
</feature>
<reference evidence="7" key="1">
    <citation type="journal article" date="2021" name="Microbiol. Resour. Announc.">
        <title>LGAAP: Leishmaniinae Genome Assembly and Annotation Pipeline.</title>
        <authorList>
            <person name="Almutairi H."/>
            <person name="Urbaniak M.D."/>
            <person name="Bates M.D."/>
            <person name="Jariyapan N."/>
            <person name="Kwakye-Nuako G."/>
            <person name="Thomaz-Soccol V."/>
            <person name="Al-Salem W.S."/>
            <person name="Dillon R.J."/>
            <person name="Bates P.A."/>
            <person name="Gatherer D."/>
        </authorList>
    </citation>
    <scope>NUCLEOTIDE SEQUENCE [LARGE SCALE GENOMIC DNA]</scope>
</reference>
<feature type="coiled-coil region" evidence="4">
    <location>
        <begin position="746"/>
        <end position="815"/>
    </location>
</feature>
<accession>A0A836FNL6</accession>
<name>A0A836FNL6_9TRYP</name>
<feature type="coiled-coil region" evidence="4">
    <location>
        <begin position="1241"/>
        <end position="1322"/>
    </location>
</feature>
<evidence type="ECO:0000256" key="3">
    <source>
        <dbReference type="ARBA" id="ARBA00023054"/>
    </source>
</evidence>
<feature type="coiled-coil region" evidence="4">
    <location>
        <begin position="382"/>
        <end position="461"/>
    </location>
</feature>
<feature type="coiled-coil region" evidence="4">
    <location>
        <begin position="941"/>
        <end position="1120"/>
    </location>
</feature>
<feature type="coiled-coil region" evidence="4">
    <location>
        <begin position="634"/>
        <end position="668"/>
    </location>
</feature>
<dbReference type="Gene3D" id="6.10.250.90">
    <property type="match status" value="1"/>
</dbReference>
<feature type="coiled-coil region" evidence="4">
    <location>
        <begin position="489"/>
        <end position="523"/>
    </location>
</feature>
<feature type="compositionally biased region" description="Polar residues" evidence="5">
    <location>
        <begin position="1879"/>
        <end position="1890"/>
    </location>
</feature>
<keyword evidence="2" id="KW-0963">Cytoplasm</keyword>
<proteinExistence type="predicted"/>
<reference evidence="7" key="2">
    <citation type="journal article" date="2021" name="Sci. Data">
        <title>Chromosome-scale genome sequencing, assembly and annotation of six genomes from subfamily Leishmaniinae.</title>
        <authorList>
            <person name="Almutairi H."/>
            <person name="Urbaniak M.D."/>
            <person name="Bates M.D."/>
            <person name="Jariyapan N."/>
            <person name="Kwakye-Nuako G."/>
            <person name="Thomaz Soccol V."/>
            <person name="Al-Salem W.S."/>
            <person name="Dillon R.J."/>
            <person name="Bates P.A."/>
            <person name="Gatherer D."/>
        </authorList>
    </citation>
    <scope>NUCLEOTIDE SEQUENCE [LARGE SCALE GENOMIC DNA]</scope>
</reference>
<keyword evidence="7" id="KW-1185">Reference proteome</keyword>
<feature type="compositionally biased region" description="Low complexity" evidence="5">
    <location>
        <begin position="2394"/>
        <end position="2407"/>
    </location>
</feature>
<protein>
    <submittedName>
        <fullName evidence="6">Uncharacterized protein</fullName>
    </submittedName>
</protein>
<feature type="compositionally biased region" description="Basic and acidic residues" evidence="5">
    <location>
        <begin position="1906"/>
        <end position="1917"/>
    </location>
</feature>
<keyword evidence="3 4" id="KW-0175">Coiled coil</keyword>
<dbReference type="SMR" id="A0A836FNL6"/>
<feature type="coiled-coil region" evidence="4">
    <location>
        <begin position="2270"/>
        <end position="2383"/>
    </location>
</feature>
<dbReference type="PANTHER" id="PTHR19354">
    <property type="entry name" value="ZIPPER PUTATIVE TUMOR SUPPRESSOR 2 HOMOLOG-LIKE PROTEIN-RELATED"/>
    <property type="match status" value="1"/>
</dbReference>
<dbReference type="GeneID" id="92357195"/>
<dbReference type="KEGG" id="loi:92357195"/>
<evidence type="ECO:0000256" key="5">
    <source>
        <dbReference type="SAM" id="MobiDB-lite"/>
    </source>
</evidence>
<organism evidence="6 7">
    <name type="scientific">Leishmania orientalis</name>
    <dbReference type="NCBI Taxonomy" id="2249476"/>
    <lineage>
        <taxon>Eukaryota</taxon>
        <taxon>Discoba</taxon>
        <taxon>Euglenozoa</taxon>
        <taxon>Kinetoplastea</taxon>
        <taxon>Metakinetoplastina</taxon>
        <taxon>Trypanosomatida</taxon>
        <taxon>Trypanosomatidae</taxon>
        <taxon>Leishmaniinae</taxon>
        <taxon>Leishmania</taxon>
    </lineage>
</organism>
<evidence type="ECO:0000313" key="6">
    <source>
        <dbReference type="EMBL" id="KAG5466062.1"/>
    </source>
</evidence>
<feature type="region of interest" description="Disordered" evidence="5">
    <location>
        <begin position="1873"/>
        <end position="1923"/>
    </location>
</feature>
<sequence length="2466" mass="278331">MSSAIQSAGPSAKDGVCAMWDQIQRMPFQQLQETNDFVYIKKVMTLVARYVFLESDPNMCDPRCTISIAKLLKTVSEKCLIEFKHLNQKSEETAAEIKNLRSAFKAQLSSKEEQIEKLHDLLRNARVEGTSQNAGVELSSSDEVARLKTENDELSLQLRSLTRRNEELKQVLASRSEDKMHINESYDKAQLEYRHLASRYKRLADRFAKTEDMLEELRRKERGKKQSAQEELDRLQQKVQSLQQENFTLVQSRDRAEELCEKREAEALRDMMELRRLTKDLLDEERAKNQSLRDEFVTMKQESNVQMEQLMHQHDVDLREKEEEVVLLRRQLEKATSQQKSHFDRDSSISAESSLSPSSVTSGAPAASFVDAKARVISSEEQRRLERENDDLHAEVEQLELRIDALDEENRRLTRLVKNYESGNEGLYRLRQELADHTRTVEVLQAENAQLRERLNGMEDSVTFNAALRELCKRVGVTEEEINSLRPQNAAAYSEMDTLKEELSLLKEEVEWLERERRHWMNKVRLQPLMDTKLRFELGLSSEQLRQLDKLVDQMKAGAVIVEDNDESYKDKYFKELQARRRDAEQFNAYVKDRINDALKNAFVDVSAPDTAAAVSALREHIDVITSSSTTEAGAQAQEKIQRLTRRLEELEQSESVRVEEIARLREQVVAGTAEKEVICRERDQYRDAIFGAAGIGVAQAETAAGTGSGAVGNLGESSAGATSNVKWLTVANTLREQLHVKDTLIDSLSKELAVAREKLEAGRAADAEQRRKAEIEKKADASFQDQIKALTELNEELTEKCGALSKTNKDLEDGLERLDRGTTKELLLKVVLLRRREATLLQRLRRALTTQEESTAAVRRVESQVKNTLERLRDVLEGTGPTEGAVLPRSSAGCSMEGEMLSFLDYAVRHLLQGRMFREDSRFLLHLRQVYQGMEANQEVLELRLDAKRLRHELTEKQAEMDELSAEVAGLRAALAAAEGAKVNPSAEYTAAALAKSEAEAATYKQKYALASRRLEAREEEVAQLENDIDSARLEAIEVRDHIRNILSESADPQSAPSASPPRAKVSATELARLEKEIARLKTVNLGLLHHTMDLQSQTKSLEIELEAKQQEIALLKSSADSQVVTSFVSAAIREHAALRRQSELALIQAKRLKMQLAATEANYHVVANEATVYKMGAYRLYRKYVEQVVSVVDYLRCVQRASKGSLSPHQAEIMDRRLRKAVSDLGECFDRSKMLAMQLSDAQNTVTTLEHQLSLLQMEDGHAKRDAVDARLQEARSRVREHERLMTEYQEEKQFLQAKLNRAEATNKDLNAEVARLEFGCMTVSPLDSELLATLLQLKESVFDKAVAPSLTIESPLTAASSKLGAGSADDGDLAIREYKNTVLRQAELQQQCATLERKVVDVDGERRRAENMVAQLREEVQQVSERIAFVQRQLEEERQKATQREARLLRAHETQLEVARRATEHNVQCLQEMVQKKEQQISSLQEQLSAERRKGVEYGLDEAVRLERLHEYMFRENTAMVERFKSAIETVGDSMQHVGEGKGLHLLTLGTNSGLQEQLQVLTAETVRLRHELKEARATSIVLESQLEQQVQQQLSAHAPSACAASTPGHNTDALMGIIRNQTAMVESLRQREMQLTAELQREKDQRAAMERQLSDAQVQNAEQGGMLQLLSQVTSACGVSDAPLVGELRAQNATLDQELRVLRQTLEEERAHARRFQMDAAEWKTHLDALQAELTAQQAETERAQHLAALNEGLRTDLNTVKEQNDKLMMAATILKQKLMDEAHRSGESARLHQQEIALAQRMGTIQEESASHMKVLDHRIRTIQKELNERVEKEKTMLEKNTESQRLVYQLHQQLRAKDRELASLQEQLRQRRSTSPIHSRQRSSAVAPDLQSRGTQVLSTREEPPQQRGKETTIGGLEAAAVDAPAVASRLAPRASTGHTPAGEAVSARTMLAPISAHDALLQPQIAGIIQRETQKQQRDNLAQISTLRSRIRRLEKDASEAEEQLKGEREASQHLRMQLRQLREEQERKDLEHAAQLTSMYHQRVRGEAQQSKRSAVAETVTSPAPASVAVEDKRVSLHDTERELREQVSTLESRVRRYEQELDEVKGARAAAAASVDPAYLSSSVDVRAHVEEVRRLEGVIDSLRRRLAVDVPARESELQRRLEHASTVQRHMAADLASLRGILVSEVESIYGATVTAAEQTVDELKMELLRKSNELLDLRFTVEALELQLSRVQRHLGDILAVDAAAGHQRQAPAVEGPDVKTLTNVVDNLKLVIAKLRSENAELRSTQAQSARYARQSRELRELQNRERSLQAQLQDLSRQLVSMRASSRGDSGSSVSNAELHRRLATEQAAVEQYETELNSLRLRLSNADRRVVRPLDPACDTTEATTVTPATHSTVPPPLPRSRFSHHEQHGGREMSPLAELPQRRLSSARLGEADSATADHSAFLPLCHQDEL</sequence>
<comment type="caution">
    <text evidence="6">The sequence shown here is derived from an EMBL/GenBank/DDBJ whole genome shotgun (WGS) entry which is preliminary data.</text>
</comment>
<feature type="compositionally biased region" description="Low complexity" evidence="5">
    <location>
        <begin position="348"/>
        <end position="362"/>
    </location>
</feature>
<feature type="coiled-coil region" evidence="4">
    <location>
        <begin position="1555"/>
        <end position="1582"/>
    </location>
</feature>
<evidence type="ECO:0000256" key="1">
    <source>
        <dbReference type="ARBA" id="ARBA00004496"/>
    </source>
</evidence>
<dbReference type="PANTHER" id="PTHR19354:SF2">
    <property type="entry name" value="LEUCINE-RICH REPEAT-CONTAINING PROTEIN DDB_G0290503"/>
    <property type="match status" value="1"/>
</dbReference>